<name>A0ACC2U639_9FUNG</name>
<dbReference type="Proteomes" id="UP001165960">
    <property type="component" value="Unassembled WGS sequence"/>
</dbReference>
<gene>
    <name evidence="1" type="ORF">DSO57_1006645</name>
</gene>
<dbReference type="EMBL" id="QTSX02001439">
    <property type="protein sequence ID" value="KAJ9082200.1"/>
    <property type="molecule type" value="Genomic_DNA"/>
</dbReference>
<sequence>MQLFSLLVLASFSLQTSLPERRTSGATSYLQALARNADKDKLDIVLGPMETIPPVKLTNPTAFEPLDYELLVKGLEFSYLSMCSKVDLIRKACICDKEYDSVEYINSVEYQSDSVVAYHKETAQMIVSYKYTSSLRNWLTNLDYIMTNMTDAPEGTKVHRGMYLHYMSVHNETMAKAANILATRDVKKIFVTGYSLGGSIAIISTPFWAKFKATHNVPVTVASYSGARPGNIQAKNYFESLGINIIHYSNKNDAVVNLPPRFAGYVHVGLEIHERKVTSSKTELVVCSQEFDEDPNCAFGNTDMKSMAVHIMPFNNVLPLPPFCSRGTLTNSPIPKYID</sequence>
<reference evidence="1" key="1">
    <citation type="submission" date="2022-04" db="EMBL/GenBank/DDBJ databases">
        <title>Genome of the entomopathogenic fungus Entomophthora muscae.</title>
        <authorList>
            <person name="Elya C."/>
            <person name="Lovett B.R."/>
            <person name="Lee E."/>
            <person name="Macias A.M."/>
            <person name="Hajek A.E."/>
            <person name="De Bivort B.L."/>
            <person name="Kasson M.T."/>
            <person name="De Fine Licht H.H."/>
            <person name="Stajich J.E."/>
        </authorList>
    </citation>
    <scope>NUCLEOTIDE SEQUENCE</scope>
    <source>
        <strain evidence="1">Berkeley</strain>
    </source>
</reference>
<organism evidence="1 2">
    <name type="scientific">Entomophthora muscae</name>
    <dbReference type="NCBI Taxonomy" id="34485"/>
    <lineage>
        <taxon>Eukaryota</taxon>
        <taxon>Fungi</taxon>
        <taxon>Fungi incertae sedis</taxon>
        <taxon>Zoopagomycota</taxon>
        <taxon>Entomophthoromycotina</taxon>
        <taxon>Entomophthoromycetes</taxon>
        <taxon>Entomophthorales</taxon>
        <taxon>Entomophthoraceae</taxon>
        <taxon>Entomophthora</taxon>
    </lineage>
</organism>
<evidence type="ECO:0000313" key="1">
    <source>
        <dbReference type="EMBL" id="KAJ9082200.1"/>
    </source>
</evidence>
<protein>
    <submittedName>
        <fullName evidence="1">Uncharacterized protein</fullName>
    </submittedName>
</protein>
<proteinExistence type="predicted"/>
<keyword evidence="2" id="KW-1185">Reference proteome</keyword>
<accession>A0ACC2U639</accession>
<comment type="caution">
    <text evidence="1">The sequence shown here is derived from an EMBL/GenBank/DDBJ whole genome shotgun (WGS) entry which is preliminary data.</text>
</comment>
<evidence type="ECO:0000313" key="2">
    <source>
        <dbReference type="Proteomes" id="UP001165960"/>
    </source>
</evidence>